<dbReference type="PANTHER" id="PTHR45827">
    <property type="entry name" value="SORTING NEXIN"/>
    <property type="match status" value="1"/>
</dbReference>
<protein>
    <recommendedName>
        <fullName evidence="6">Sorting nexin</fullName>
    </recommendedName>
</protein>
<dbReference type="Pfam" id="PF00018">
    <property type="entry name" value="SH3_1"/>
    <property type="match status" value="1"/>
</dbReference>
<dbReference type="Gene3D" id="2.30.30.40">
    <property type="entry name" value="SH3 Domains"/>
    <property type="match status" value="1"/>
</dbReference>
<dbReference type="CDD" id="cd07626">
    <property type="entry name" value="BAR_SNX9_like"/>
    <property type="match status" value="1"/>
</dbReference>
<dbReference type="GO" id="GO:0016197">
    <property type="term" value="P:endosomal transport"/>
    <property type="evidence" value="ECO:0007669"/>
    <property type="project" value="TreeGrafter"/>
</dbReference>
<dbReference type="PROSITE" id="PS50002">
    <property type="entry name" value="SH3"/>
    <property type="match status" value="1"/>
</dbReference>
<evidence type="ECO:0000256" key="8">
    <source>
        <dbReference type="PROSITE-ProRule" id="PRU00192"/>
    </source>
</evidence>
<dbReference type="Gene3D" id="1.20.1270.60">
    <property type="entry name" value="Arfaptin homology (AH) domain/BAR domain"/>
    <property type="match status" value="1"/>
</dbReference>
<feature type="domain" description="PX" evidence="11">
    <location>
        <begin position="224"/>
        <end position="334"/>
    </location>
</feature>
<feature type="binding site" evidence="7">
    <location>
        <position position="300"/>
    </location>
    <ligand>
        <name>a 1,2-diacyl-sn-glycero-3-phospho-(1D-myo-inositol-4,5-bisphosphate)</name>
        <dbReference type="ChEBI" id="CHEBI:58456"/>
    </ligand>
</feature>
<evidence type="ECO:0000256" key="5">
    <source>
        <dbReference type="ARBA" id="ARBA00023329"/>
    </source>
</evidence>
<comment type="subcellular location">
    <subcellularLocation>
        <location evidence="1">Cytoplasmic vesicle membrane</location>
    </subcellularLocation>
</comment>
<evidence type="ECO:0000313" key="12">
    <source>
        <dbReference type="EMBL" id="KAK7099096.1"/>
    </source>
</evidence>
<evidence type="ECO:0000256" key="4">
    <source>
        <dbReference type="ARBA" id="ARBA00023136"/>
    </source>
</evidence>
<dbReference type="Pfam" id="PF10456">
    <property type="entry name" value="BAR_3_WASP_bdg"/>
    <property type="match status" value="1"/>
</dbReference>
<feature type="compositionally biased region" description="Acidic residues" evidence="9">
    <location>
        <begin position="117"/>
        <end position="129"/>
    </location>
</feature>
<feature type="region of interest" description="Disordered" evidence="9">
    <location>
        <begin position="87"/>
        <end position="145"/>
    </location>
</feature>
<dbReference type="InterPro" id="IPR014536">
    <property type="entry name" value="Snx9_fam"/>
</dbReference>
<keyword evidence="4" id="KW-0472">Membrane</keyword>
<dbReference type="GO" id="GO:0000278">
    <property type="term" value="P:mitotic cell cycle"/>
    <property type="evidence" value="ECO:0007669"/>
    <property type="project" value="InterPro"/>
</dbReference>
<dbReference type="GO" id="GO:0030659">
    <property type="term" value="C:cytoplasmic vesicle membrane"/>
    <property type="evidence" value="ECO:0007669"/>
    <property type="project" value="UniProtKB-SubCell"/>
</dbReference>
<dbReference type="Pfam" id="PF00787">
    <property type="entry name" value="PX"/>
    <property type="match status" value="1"/>
</dbReference>
<dbReference type="InterPro" id="IPR036871">
    <property type="entry name" value="PX_dom_sf"/>
</dbReference>
<keyword evidence="5" id="KW-0968">Cytoplasmic vesicle</keyword>
<dbReference type="CDD" id="cd06862">
    <property type="entry name" value="PX_SNX9_18_like"/>
    <property type="match status" value="1"/>
</dbReference>
<dbReference type="InterPro" id="IPR019497">
    <property type="entry name" value="Sorting_nexin_WASP-bd-dom"/>
</dbReference>
<dbReference type="PANTHER" id="PTHR45827:SF1">
    <property type="entry name" value="SORTING NEXIN"/>
    <property type="match status" value="1"/>
</dbReference>
<feature type="compositionally biased region" description="Polar residues" evidence="9">
    <location>
        <begin position="130"/>
        <end position="145"/>
    </location>
</feature>
<dbReference type="InterPro" id="IPR036028">
    <property type="entry name" value="SH3-like_dom_sf"/>
</dbReference>
<dbReference type="InterPro" id="IPR027267">
    <property type="entry name" value="AH/BAR_dom_sf"/>
</dbReference>
<evidence type="ECO:0000256" key="9">
    <source>
        <dbReference type="SAM" id="MobiDB-lite"/>
    </source>
</evidence>
<dbReference type="InterPro" id="IPR001683">
    <property type="entry name" value="PX_dom"/>
</dbReference>
<dbReference type="AlphaFoldDB" id="A0AAN9B5P6"/>
<keyword evidence="13" id="KW-1185">Reference proteome</keyword>
<dbReference type="SMART" id="SM00326">
    <property type="entry name" value="SH3"/>
    <property type="match status" value="1"/>
</dbReference>
<dbReference type="GO" id="GO:0097320">
    <property type="term" value="P:plasma membrane tubulation"/>
    <property type="evidence" value="ECO:0007669"/>
    <property type="project" value="TreeGrafter"/>
</dbReference>
<evidence type="ECO:0000259" key="10">
    <source>
        <dbReference type="PROSITE" id="PS50002"/>
    </source>
</evidence>
<organism evidence="12 13">
    <name type="scientific">Littorina saxatilis</name>
    <dbReference type="NCBI Taxonomy" id="31220"/>
    <lineage>
        <taxon>Eukaryota</taxon>
        <taxon>Metazoa</taxon>
        <taxon>Spiralia</taxon>
        <taxon>Lophotrochozoa</taxon>
        <taxon>Mollusca</taxon>
        <taxon>Gastropoda</taxon>
        <taxon>Caenogastropoda</taxon>
        <taxon>Littorinimorpha</taxon>
        <taxon>Littorinoidea</taxon>
        <taxon>Littorinidae</taxon>
        <taxon>Littorina</taxon>
    </lineage>
</organism>
<dbReference type="SUPFAM" id="SSF50044">
    <property type="entry name" value="SH3-domain"/>
    <property type="match status" value="1"/>
</dbReference>
<evidence type="ECO:0000256" key="6">
    <source>
        <dbReference type="PIRNR" id="PIRNR027744"/>
    </source>
</evidence>
<feature type="domain" description="SH3" evidence="10">
    <location>
        <begin position="1"/>
        <end position="63"/>
    </location>
</feature>
<dbReference type="Gene3D" id="3.30.1520.10">
    <property type="entry name" value="Phox-like domain"/>
    <property type="match status" value="1"/>
</dbReference>
<sequence>MADIQAQGLYDFEGDKENGELSFYSGDVLTIIRQDIGDGWWEARGPNGEQGLIPESYVEIMSAPEPSFPPPPPPVGIATAPVNILPSNGFTNGPHDSGGGGLRAGGDPALTAQPSYDEWDDEWDDDDESSNSTVGTSGGQDLQGQGNFGLAVARREGKQLSPTGVEMSKYGTVKSSFNRFSSFAKTGGDAFLMGQVDTNVPESDRIKIVETVEGPRWLNQDSPYTCSVASPKKETKMKGLKTYIAYQLTPTFSNIQVSRRYKHFDWLHERLEAKFPCVPIPPLPDKQVTGRYEEDFVQERMKFLQMWVDRMVKHPIISRSEVFLHFLTCTDEKKWKQGKRKAEKDEYQGAKFFLVLSPPQQALDMRDVDAKMEQFQKFVTHMNENAKQLNAIMHDYAKKQMGPFKREYTKIGTSFKQLAMTFNMDTTETSKQLTAAIDHTGDAYNEIGVAFERQPPTDAYPLMDSLLEYRGLLNVYPDVLKVHEGATGKAKECLKLQEEGKMTEVEVQKVLHRADTISYGTLAEMNHFHAERAKEFKLMMQLYLRSQIKFYQDMTKKLETALGHYDHVQSPT</sequence>
<feature type="binding site" evidence="7">
    <location>
        <position position="262"/>
    </location>
    <ligand>
        <name>a 1,2-diacyl-sn-glycero-3-phospho-(1D-myo-inositol-4,5-bisphosphate)</name>
        <dbReference type="ChEBI" id="CHEBI:58456"/>
    </ligand>
</feature>
<dbReference type="PRINTS" id="PR00452">
    <property type="entry name" value="SH3DOMAIN"/>
</dbReference>
<dbReference type="PROSITE" id="PS50195">
    <property type="entry name" value="PX"/>
    <property type="match status" value="1"/>
</dbReference>
<dbReference type="SUPFAM" id="SSF64268">
    <property type="entry name" value="PX domain"/>
    <property type="match status" value="1"/>
</dbReference>
<name>A0AAN9B5P6_9CAEN</name>
<evidence type="ECO:0000256" key="3">
    <source>
        <dbReference type="ARBA" id="ARBA00022443"/>
    </source>
</evidence>
<dbReference type="FunFam" id="3.30.1520.10:FF:000004">
    <property type="entry name" value="Sorting nexin"/>
    <property type="match status" value="1"/>
</dbReference>
<evidence type="ECO:0000313" key="13">
    <source>
        <dbReference type="Proteomes" id="UP001374579"/>
    </source>
</evidence>
<evidence type="ECO:0000256" key="1">
    <source>
        <dbReference type="ARBA" id="ARBA00004156"/>
    </source>
</evidence>
<evidence type="ECO:0000256" key="7">
    <source>
        <dbReference type="PIRSR" id="PIRSR027744-1"/>
    </source>
</evidence>
<evidence type="ECO:0000256" key="2">
    <source>
        <dbReference type="ARBA" id="ARBA00010883"/>
    </source>
</evidence>
<comment type="caution">
    <text evidence="12">The sequence shown here is derived from an EMBL/GenBank/DDBJ whole genome shotgun (WGS) entry which is preliminary data.</text>
</comment>
<comment type="similarity">
    <text evidence="2 6">Belongs to the sorting nexin family.</text>
</comment>
<dbReference type="Proteomes" id="UP001374579">
    <property type="component" value="Unassembled WGS sequence"/>
</dbReference>
<dbReference type="GO" id="GO:0006897">
    <property type="term" value="P:endocytosis"/>
    <property type="evidence" value="ECO:0007669"/>
    <property type="project" value="TreeGrafter"/>
</dbReference>
<dbReference type="PIRSF" id="PIRSF027744">
    <property type="entry name" value="Snx9"/>
    <property type="match status" value="1"/>
</dbReference>
<dbReference type="GO" id="GO:0015031">
    <property type="term" value="P:protein transport"/>
    <property type="evidence" value="ECO:0007669"/>
    <property type="project" value="InterPro"/>
</dbReference>
<feature type="binding site" evidence="7">
    <location>
        <position position="260"/>
    </location>
    <ligand>
        <name>a 1,2-diacyl-sn-glycero-3-phospho-(1D-myo-inositol-4,5-bisphosphate)</name>
        <dbReference type="ChEBI" id="CHEBI:58456"/>
    </ligand>
</feature>
<dbReference type="EMBL" id="JBAMIC010000012">
    <property type="protein sequence ID" value="KAK7099096.1"/>
    <property type="molecule type" value="Genomic_DNA"/>
</dbReference>
<dbReference type="SMART" id="SM00312">
    <property type="entry name" value="PX"/>
    <property type="match status" value="1"/>
</dbReference>
<evidence type="ECO:0000259" key="11">
    <source>
        <dbReference type="PROSITE" id="PS50195"/>
    </source>
</evidence>
<keyword evidence="3 8" id="KW-0728">SH3 domain</keyword>
<gene>
    <name evidence="12" type="ORF">V1264_003286</name>
</gene>
<dbReference type="GO" id="GO:0035091">
    <property type="term" value="F:phosphatidylinositol binding"/>
    <property type="evidence" value="ECO:0007669"/>
    <property type="project" value="InterPro"/>
</dbReference>
<dbReference type="InterPro" id="IPR001452">
    <property type="entry name" value="SH3_domain"/>
</dbReference>
<accession>A0AAN9B5P6</accession>
<proteinExistence type="inferred from homology"/>
<dbReference type="GO" id="GO:0005886">
    <property type="term" value="C:plasma membrane"/>
    <property type="evidence" value="ECO:0007669"/>
    <property type="project" value="TreeGrafter"/>
</dbReference>
<reference evidence="12 13" key="1">
    <citation type="submission" date="2024-02" db="EMBL/GenBank/DDBJ databases">
        <title>Chromosome-scale genome assembly of the rough periwinkle Littorina saxatilis.</title>
        <authorList>
            <person name="De Jode A."/>
            <person name="Faria R."/>
            <person name="Formenti G."/>
            <person name="Sims Y."/>
            <person name="Smith T.P."/>
            <person name="Tracey A."/>
            <person name="Wood J.M.D."/>
            <person name="Zagrodzka Z.B."/>
            <person name="Johannesson K."/>
            <person name="Butlin R.K."/>
            <person name="Leder E.H."/>
        </authorList>
    </citation>
    <scope>NUCLEOTIDE SEQUENCE [LARGE SCALE GENOMIC DNA]</scope>
    <source>
        <strain evidence="12">Snail1</strain>
        <tissue evidence="12">Muscle</tissue>
    </source>
</reference>